<dbReference type="InterPro" id="IPR023224">
    <property type="entry name" value="SipA_actin-bd_C_sf"/>
</dbReference>
<name>A0ABY6VUN4_9BURK</name>
<evidence type="ECO:0000313" key="2">
    <source>
        <dbReference type="Proteomes" id="UP000366065"/>
    </source>
</evidence>
<accession>A0ABY6VUN4</accession>
<organism evidence="1 2">
    <name type="scientific">Pandoraea capi</name>
    <dbReference type="NCBI Taxonomy" id="2508286"/>
    <lineage>
        <taxon>Bacteria</taxon>
        <taxon>Pseudomonadati</taxon>
        <taxon>Pseudomonadota</taxon>
        <taxon>Betaproteobacteria</taxon>
        <taxon>Burkholderiales</taxon>
        <taxon>Burkholderiaceae</taxon>
        <taxon>Pandoraea</taxon>
    </lineage>
</organism>
<gene>
    <name evidence="1" type="ORF">PCA20602_01619</name>
</gene>
<keyword evidence="2" id="KW-1185">Reference proteome</keyword>
<evidence type="ECO:0000313" key="1">
    <source>
        <dbReference type="EMBL" id="VVD90883.1"/>
    </source>
</evidence>
<dbReference type="Gene3D" id="1.10.4110.10">
    <property type="entry name" value="Salmonella invasion protein A, C-terminal actin-binding domain"/>
    <property type="match status" value="1"/>
</dbReference>
<comment type="caution">
    <text evidence="1">The sequence shown here is derived from an EMBL/GenBank/DDBJ whole genome shotgun (WGS) entry which is preliminary data.</text>
</comment>
<proteinExistence type="predicted"/>
<protein>
    <submittedName>
        <fullName evidence="1">Uncharacterized protein</fullName>
    </submittedName>
</protein>
<reference evidence="1 2" key="1">
    <citation type="submission" date="2019-08" db="EMBL/GenBank/DDBJ databases">
        <authorList>
            <person name="Peeters C."/>
        </authorList>
    </citation>
    <scope>NUCLEOTIDE SEQUENCE [LARGE SCALE GENOMIC DNA]</scope>
    <source>
        <strain evidence="1 2">LMG 20602</strain>
    </source>
</reference>
<dbReference type="Proteomes" id="UP000366065">
    <property type="component" value="Unassembled WGS sequence"/>
</dbReference>
<dbReference type="RefSeq" id="WP_150720773.1">
    <property type="nucleotide sequence ID" value="NZ_CABPRV010000003.1"/>
</dbReference>
<dbReference type="EMBL" id="CABPRV010000003">
    <property type="protein sequence ID" value="VVD90883.1"/>
    <property type="molecule type" value="Genomic_DNA"/>
</dbReference>
<sequence>MRPHGFLLDAARSRAAPILTPELLPCARFRPGPLRNLPSQAYLSGLLSTGDAGALGVALMMAVRDAFDPSLLEDIALRRQCNAMRDAVLPQGAMRQRAILECFARGEARSLSDTFGFLITLLVDHPQREALRGFASQLVLRDSEPAEEIRRNPLVAAMLAGLGLFPEAPASAVSTPHTLQ</sequence>